<protein>
    <submittedName>
        <fullName evidence="1">Uncharacterized protein</fullName>
    </submittedName>
</protein>
<proteinExistence type="predicted"/>
<comment type="caution">
    <text evidence="1">The sequence shown here is derived from an EMBL/GenBank/DDBJ whole genome shotgun (WGS) entry which is preliminary data.</text>
</comment>
<reference evidence="1 2" key="1">
    <citation type="journal article" date="2018" name="Sci. Rep.">
        <title>Genomic signatures of local adaptation to the degree of environmental predictability in rotifers.</title>
        <authorList>
            <person name="Franch-Gras L."/>
            <person name="Hahn C."/>
            <person name="Garcia-Roger E.M."/>
            <person name="Carmona M.J."/>
            <person name="Serra M."/>
            <person name="Gomez A."/>
        </authorList>
    </citation>
    <scope>NUCLEOTIDE SEQUENCE [LARGE SCALE GENOMIC DNA]</scope>
    <source>
        <strain evidence="1">HYR1</strain>
    </source>
</reference>
<gene>
    <name evidence="1" type="ORF">BpHYR1_012396</name>
</gene>
<evidence type="ECO:0000313" key="2">
    <source>
        <dbReference type="Proteomes" id="UP000276133"/>
    </source>
</evidence>
<evidence type="ECO:0000313" key="1">
    <source>
        <dbReference type="EMBL" id="RNA06397.1"/>
    </source>
</evidence>
<dbReference type="Proteomes" id="UP000276133">
    <property type="component" value="Unassembled WGS sequence"/>
</dbReference>
<organism evidence="1 2">
    <name type="scientific">Brachionus plicatilis</name>
    <name type="common">Marine rotifer</name>
    <name type="synonym">Brachionus muelleri</name>
    <dbReference type="NCBI Taxonomy" id="10195"/>
    <lineage>
        <taxon>Eukaryota</taxon>
        <taxon>Metazoa</taxon>
        <taxon>Spiralia</taxon>
        <taxon>Gnathifera</taxon>
        <taxon>Rotifera</taxon>
        <taxon>Eurotatoria</taxon>
        <taxon>Monogononta</taxon>
        <taxon>Pseudotrocha</taxon>
        <taxon>Ploima</taxon>
        <taxon>Brachionidae</taxon>
        <taxon>Brachionus</taxon>
    </lineage>
</organism>
<name>A0A3M7Q4P7_BRAPC</name>
<dbReference type="EMBL" id="REGN01007407">
    <property type="protein sequence ID" value="RNA06397.1"/>
    <property type="molecule type" value="Genomic_DNA"/>
</dbReference>
<sequence length="76" mass="8700">MSDKLKSVKESHEYKEFVKLSELGLNVIYANFGTILNVPRSIVIKDLAKQNHGYVANMTLNPNSADFFRKIQLFPQ</sequence>
<accession>A0A3M7Q4P7</accession>
<dbReference type="AlphaFoldDB" id="A0A3M7Q4P7"/>
<keyword evidence="2" id="KW-1185">Reference proteome</keyword>